<sequence>MPLLSPKSFGHDMVFSALKTNTQHYTVYKTKRAQVRRPHLRPIGK</sequence>
<evidence type="ECO:0000313" key="1">
    <source>
        <dbReference type="EMBL" id="KXB80508.1"/>
    </source>
</evidence>
<reference evidence="1 2" key="1">
    <citation type="submission" date="2016-01" db="EMBL/GenBank/DDBJ databases">
        <authorList>
            <person name="Mitreva M."/>
            <person name="Pepin K.H."/>
            <person name="Mihindukulasuriya K.A."/>
            <person name="Fulton R."/>
            <person name="Fronick C."/>
            <person name="O'Laughlin M."/>
            <person name="Miner T."/>
            <person name="Herter B."/>
            <person name="Rosa B.A."/>
            <person name="Cordes M."/>
            <person name="Tomlinson C."/>
            <person name="Wollam A."/>
            <person name="Palsikar V.B."/>
            <person name="Mardis E.R."/>
            <person name="Wilson R.K."/>
        </authorList>
    </citation>
    <scope>NUCLEOTIDE SEQUENCE [LARGE SCALE GENOMIC DNA]</scope>
    <source>
        <strain evidence="1 2">DNF00696</strain>
    </source>
</reference>
<dbReference type="AlphaFoldDB" id="A0AB34WZ20"/>
<organism evidence="1 2">
    <name type="scientific">Varibaculum cambriense</name>
    <dbReference type="NCBI Taxonomy" id="184870"/>
    <lineage>
        <taxon>Bacteria</taxon>
        <taxon>Bacillati</taxon>
        <taxon>Actinomycetota</taxon>
        <taxon>Actinomycetes</taxon>
        <taxon>Actinomycetales</taxon>
        <taxon>Actinomycetaceae</taxon>
        <taxon>Varibaculum</taxon>
    </lineage>
</organism>
<protein>
    <submittedName>
        <fullName evidence="1">Uncharacterized protein</fullName>
    </submittedName>
</protein>
<proteinExistence type="predicted"/>
<gene>
    <name evidence="1" type="ORF">HMPREF1862_01191</name>
</gene>
<dbReference type="Proteomes" id="UP000070572">
    <property type="component" value="Unassembled WGS sequence"/>
</dbReference>
<name>A0AB34WZ20_9ACTO</name>
<accession>A0AB34WZ20</accession>
<comment type="caution">
    <text evidence="1">The sequence shown here is derived from an EMBL/GenBank/DDBJ whole genome shotgun (WGS) entry which is preliminary data.</text>
</comment>
<evidence type="ECO:0000313" key="2">
    <source>
        <dbReference type="Proteomes" id="UP000070572"/>
    </source>
</evidence>
<dbReference type="EMBL" id="LSDN01000015">
    <property type="protein sequence ID" value="KXB80508.1"/>
    <property type="molecule type" value="Genomic_DNA"/>
</dbReference>